<dbReference type="InterPro" id="IPR001810">
    <property type="entry name" value="F-box_dom"/>
</dbReference>
<reference evidence="2" key="1">
    <citation type="submission" date="2022-07" db="EMBL/GenBank/DDBJ databases">
        <authorList>
            <person name="Macas J."/>
            <person name="Novak P."/>
            <person name="Neumann P."/>
        </authorList>
    </citation>
    <scope>NUCLEOTIDE SEQUENCE</scope>
</reference>
<gene>
    <name evidence="2" type="ORF">CEURO_LOCUS8250</name>
</gene>
<sequence>MNKTGRYENELPDFFPMLPESLTHHILSFLPYKDIVRTSILSKMWSRIWFNYPNIDLFLHEETYMYTPHRLSFTDHIKSVMDQCILRKVCIQKLQLKVCAGNPEELAPTIDQYLRAAIERNVSELVIEMNFRPTTYYNIPKEVFLSNSLKVLELQGCKFEDSVSCTNLPRLQRLKTMQCLFAGENFLSKILCGCPELEYLEVLISEGMRSFLSVSCKPRLKYFHIGCGNELKRIEMFVPSLETLKCNFAYSCSIDLASCTLLKHLEIDQAILSSDCVPIQYLLSNLLQIEELHLSNCKSADKIQISSSCLKRLVMTELLESFPGAELDIPNLLSLNFVSMGECNPNNRFSSWNVPKVEDIHMLFSVKSFQSACRGGLKGFLMQLPNYEDLKLIIRCRGNQDLIMHEKLHTVSFSSLNKFLKKAKPKFVFISSRRVDSFLARLLVSTKGNASLSMIFSSRRSIELLHEKLSNASILKHWFREFHLVSMEEMGYEADSDVNLFMKTHSTGYHTARLILIRKSWMEMI</sequence>
<dbReference type="EMBL" id="CAMAPE010000015">
    <property type="protein sequence ID" value="CAH9082358.1"/>
    <property type="molecule type" value="Genomic_DNA"/>
</dbReference>
<dbReference type="InterPro" id="IPR053781">
    <property type="entry name" value="F-box_AtFBL13-like"/>
</dbReference>
<dbReference type="CDD" id="cd22160">
    <property type="entry name" value="F-box_AtFBL13-like"/>
    <property type="match status" value="1"/>
</dbReference>
<dbReference type="Gene3D" id="3.80.10.10">
    <property type="entry name" value="Ribonuclease Inhibitor"/>
    <property type="match status" value="1"/>
</dbReference>
<protein>
    <recommendedName>
        <fullName evidence="1">F-box domain-containing protein</fullName>
    </recommendedName>
</protein>
<dbReference type="SUPFAM" id="SSF52047">
    <property type="entry name" value="RNI-like"/>
    <property type="match status" value="1"/>
</dbReference>
<dbReference type="PROSITE" id="PS50181">
    <property type="entry name" value="FBOX"/>
    <property type="match status" value="1"/>
</dbReference>
<dbReference type="AlphaFoldDB" id="A0A9P1E6J6"/>
<evidence type="ECO:0000259" key="1">
    <source>
        <dbReference type="PROSITE" id="PS50181"/>
    </source>
</evidence>
<dbReference type="SUPFAM" id="SSF81383">
    <property type="entry name" value="F-box domain"/>
    <property type="match status" value="1"/>
</dbReference>
<feature type="domain" description="F-box" evidence="1">
    <location>
        <begin position="12"/>
        <end position="48"/>
    </location>
</feature>
<dbReference type="InterPro" id="IPR053772">
    <property type="entry name" value="At1g61320/At1g61330-like"/>
</dbReference>
<dbReference type="InterPro" id="IPR055357">
    <property type="entry name" value="LRR_At1g61320_AtMIF1"/>
</dbReference>
<dbReference type="Pfam" id="PF23622">
    <property type="entry name" value="LRR_At1g61320_AtMIF1"/>
    <property type="match status" value="1"/>
</dbReference>
<accession>A0A9P1E6J6</accession>
<dbReference type="PANTHER" id="PTHR34145:SF69">
    <property type="entry name" value="FBD DOMAIN-CONTAINING PROTEIN"/>
    <property type="match status" value="1"/>
</dbReference>
<evidence type="ECO:0000313" key="3">
    <source>
        <dbReference type="Proteomes" id="UP001152484"/>
    </source>
</evidence>
<comment type="caution">
    <text evidence="2">The sequence shown here is derived from an EMBL/GenBank/DDBJ whole genome shotgun (WGS) entry which is preliminary data.</text>
</comment>
<evidence type="ECO:0000313" key="2">
    <source>
        <dbReference type="EMBL" id="CAH9082358.1"/>
    </source>
</evidence>
<proteinExistence type="predicted"/>
<dbReference type="SMART" id="SM00256">
    <property type="entry name" value="FBOX"/>
    <property type="match status" value="1"/>
</dbReference>
<dbReference type="InterPro" id="IPR036047">
    <property type="entry name" value="F-box-like_dom_sf"/>
</dbReference>
<dbReference type="Proteomes" id="UP001152484">
    <property type="component" value="Unassembled WGS sequence"/>
</dbReference>
<dbReference type="Pfam" id="PF00646">
    <property type="entry name" value="F-box"/>
    <property type="match status" value="1"/>
</dbReference>
<dbReference type="OrthoDB" id="1534647at2759"/>
<dbReference type="PANTHER" id="PTHR34145">
    <property type="entry name" value="OS02G0105600 PROTEIN"/>
    <property type="match status" value="1"/>
</dbReference>
<name>A0A9P1E6J6_CUSEU</name>
<keyword evidence="3" id="KW-1185">Reference proteome</keyword>
<organism evidence="2 3">
    <name type="scientific">Cuscuta europaea</name>
    <name type="common">European dodder</name>
    <dbReference type="NCBI Taxonomy" id="41803"/>
    <lineage>
        <taxon>Eukaryota</taxon>
        <taxon>Viridiplantae</taxon>
        <taxon>Streptophyta</taxon>
        <taxon>Embryophyta</taxon>
        <taxon>Tracheophyta</taxon>
        <taxon>Spermatophyta</taxon>
        <taxon>Magnoliopsida</taxon>
        <taxon>eudicotyledons</taxon>
        <taxon>Gunneridae</taxon>
        <taxon>Pentapetalae</taxon>
        <taxon>asterids</taxon>
        <taxon>lamiids</taxon>
        <taxon>Solanales</taxon>
        <taxon>Convolvulaceae</taxon>
        <taxon>Cuscuteae</taxon>
        <taxon>Cuscuta</taxon>
        <taxon>Cuscuta subgen. Cuscuta</taxon>
    </lineage>
</organism>
<dbReference type="InterPro" id="IPR032675">
    <property type="entry name" value="LRR_dom_sf"/>
</dbReference>
<dbReference type="Gene3D" id="1.20.1280.50">
    <property type="match status" value="1"/>
</dbReference>